<evidence type="ECO:0000259" key="2">
    <source>
        <dbReference type="Pfam" id="PF18755"/>
    </source>
</evidence>
<feature type="compositionally biased region" description="Pro residues" evidence="1">
    <location>
        <begin position="284"/>
        <end position="301"/>
    </location>
</feature>
<evidence type="ECO:0000313" key="4">
    <source>
        <dbReference type="EMBL" id="NYD87114.1"/>
    </source>
</evidence>
<dbReference type="EMBL" id="JACCBK010000001">
    <property type="protein sequence ID" value="NYD87114.1"/>
    <property type="molecule type" value="Genomic_DNA"/>
</dbReference>
<protein>
    <recommendedName>
        <fullName evidence="2">RAMA domain-containing protein</fullName>
    </recommendedName>
</protein>
<dbReference type="AlphaFoldDB" id="A0A7Y9FGW5"/>
<proteinExistence type="predicted"/>
<reference evidence="4 5" key="1">
    <citation type="submission" date="2020-07" db="EMBL/GenBank/DDBJ databases">
        <title>Sequencing the genomes of 1000 actinobacteria strains.</title>
        <authorList>
            <person name="Klenk H.-P."/>
        </authorList>
    </citation>
    <scope>NUCLEOTIDE SEQUENCE [LARGE SCALE GENOMIC DNA]</scope>
    <source>
        <strain evidence="4 5">DSM 24482</strain>
    </source>
</reference>
<feature type="compositionally biased region" description="Low complexity" evidence="1">
    <location>
        <begin position="488"/>
        <end position="538"/>
    </location>
</feature>
<dbReference type="Proteomes" id="UP000618382">
    <property type="component" value="Unassembled WGS sequence"/>
</dbReference>
<evidence type="ECO:0000313" key="5">
    <source>
        <dbReference type="Proteomes" id="UP000577956"/>
    </source>
</evidence>
<evidence type="ECO:0000313" key="3">
    <source>
        <dbReference type="EMBL" id="GIG32100.1"/>
    </source>
</evidence>
<sequence length="667" mass="70124">MPIFELDDGRPRLVQPMQPLAGSFAQEVSALLTHHLAAIAGEPLFVVRTRGTASERSDLPEILALDARGRTVVVDVAQVLDDDAIITALRHGGAASRMTTTDLSRAYHADPGRFAVDYAAFREHVPYTGAQADSRDGVRLVLLCAEVAAEATDSLGFLRGYGRQVDVLQVGVVRGDERRLLEVSALALHEGARRTVEPTALRLVRSSEAGANAVSFDVDRSRPRTSANAIVEGRLTGELKSVSGPPRRSALTGATPIGRRGTATEPTPLPFRTAGPTASEHPVEPVPHTPGPGEAPRPGGPGRPDVTEWPRDTQSPPPASTFAGPPTLTPIAGLRMAIEQGARPADGRPADPRASTSRASAPAEPTVRREGRASGRRSDPSSTDVMAPLDPPDDESPEGPRAYVPERRPSTPAADPTARPEPERCTSAYGADRSAGPAADRSSSYDLTSPDDRTSSYGSASGTSSSYDPLSSALSSYEPTPYDPTPYEPTSSYDASSAGPSSYDASSYTPSSTSASSSYEPTALDAGSSYGASAYSSSYDERPAYDPSAYEDAPYEPLRIESGSPGLPSADESGAGGDPGWARPELATLAKRRRAVTTLVWARERRNQRFTAMLRTDGLIELEDGSVHADPDAAAAVVSGAEGLVDGWRSWRLGDGGPTLAEATGHP</sequence>
<dbReference type="InterPro" id="IPR040843">
    <property type="entry name" value="RAMA"/>
</dbReference>
<feature type="compositionally biased region" description="Low complexity" evidence="1">
    <location>
        <begin position="352"/>
        <end position="363"/>
    </location>
</feature>
<dbReference type="EMBL" id="BONN01000003">
    <property type="protein sequence ID" value="GIG32100.1"/>
    <property type="molecule type" value="Genomic_DNA"/>
</dbReference>
<feature type="domain" description="RAMA" evidence="2">
    <location>
        <begin position="597"/>
        <end position="661"/>
    </location>
</feature>
<gene>
    <name evidence="4" type="ORF">BKA21_002663</name>
    <name evidence="3" type="ORF">Col01nite_12590</name>
</gene>
<dbReference type="Proteomes" id="UP000577956">
    <property type="component" value="Unassembled WGS sequence"/>
</dbReference>
<evidence type="ECO:0000313" key="6">
    <source>
        <dbReference type="Proteomes" id="UP000618382"/>
    </source>
</evidence>
<accession>A0A7Y9FGW5</accession>
<reference evidence="3 6" key="2">
    <citation type="submission" date="2021-01" db="EMBL/GenBank/DDBJ databases">
        <title>Whole genome shotgun sequence of Cellulomonas oligotrophica NBRC 109435.</title>
        <authorList>
            <person name="Komaki H."/>
            <person name="Tamura T."/>
        </authorList>
    </citation>
    <scope>NUCLEOTIDE SEQUENCE [LARGE SCALE GENOMIC DNA]</scope>
    <source>
        <strain evidence="3 6">NBRC 109435</strain>
    </source>
</reference>
<feature type="region of interest" description="Disordered" evidence="1">
    <location>
        <begin position="237"/>
        <end position="585"/>
    </location>
</feature>
<feature type="compositionally biased region" description="Basic and acidic residues" evidence="1">
    <location>
        <begin position="366"/>
        <end position="379"/>
    </location>
</feature>
<evidence type="ECO:0000256" key="1">
    <source>
        <dbReference type="SAM" id="MobiDB-lite"/>
    </source>
</evidence>
<comment type="caution">
    <text evidence="4">The sequence shown here is derived from an EMBL/GenBank/DDBJ whole genome shotgun (WGS) entry which is preliminary data.</text>
</comment>
<name>A0A7Y9FGW5_9CELL</name>
<feature type="compositionally biased region" description="Low complexity" evidence="1">
    <location>
        <begin position="455"/>
        <end position="480"/>
    </location>
</feature>
<dbReference type="Pfam" id="PF18755">
    <property type="entry name" value="RAMA"/>
    <property type="match status" value="1"/>
</dbReference>
<organism evidence="4 5">
    <name type="scientific">Cellulomonas oligotrophica</name>
    <dbReference type="NCBI Taxonomy" id="931536"/>
    <lineage>
        <taxon>Bacteria</taxon>
        <taxon>Bacillati</taxon>
        <taxon>Actinomycetota</taxon>
        <taxon>Actinomycetes</taxon>
        <taxon>Micrococcales</taxon>
        <taxon>Cellulomonadaceae</taxon>
        <taxon>Cellulomonas</taxon>
    </lineage>
</organism>
<keyword evidence="6" id="KW-1185">Reference proteome</keyword>
<dbReference type="RefSeq" id="WP_179625378.1">
    <property type="nucleotide sequence ID" value="NZ_BAABFI010000009.1"/>
</dbReference>